<name>A0ABU3A4Z5_9GAMM</name>
<proteinExistence type="predicted"/>
<dbReference type="Pfam" id="PF00497">
    <property type="entry name" value="SBP_bac_3"/>
    <property type="match status" value="1"/>
</dbReference>
<evidence type="ECO:0000313" key="3">
    <source>
        <dbReference type="Proteomes" id="UP001266357"/>
    </source>
</evidence>
<sequence>MLLRILTIIVLLTITSSAFGIYANQRVQFVTEDLPPLQIDGGKQPPTGALIELVKLIIADSGIDAKISIYPWARSYEQATKKPNTFIFSMLRSDEREEKFIWIGKLFTIKSYFAALKANSNIQVSSIEQAKQYVVGAIRHDLAENYLLNKGFTHKKNLYVSNKYPALWSQLYTGKTDLVFTNSIIWRHEILGASFDPAKVALVYEINDFASDLYLAAHLATDKTVINKVKASFDAIKADGRYHQIMTKWQLNSPQS</sequence>
<dbReference type="EMBL" id="JAVRIF010000010">
    <property type="protein sequence ID" value="MDT0605024.1"/>
    <property type="molecule type" value="Genomic_DNA"/>
</dbReference>
<dbReference type="InterPro" id="IPR001638">
    <property type="entry name" value="Solute-binding_3/MltF_N"/>
</dbReference>
<organism evidence="2 3">
    <name type="scientific">Thalassotalea castellviae</name>
    <dbReference type="NCBI Taxonomy" id="3075612"/>
    <lineage>
        <taxon>Bacteria</taxon>
        <taxon>Pseudomonadati</taxon>
        <taxon>Pseudomonadota</taxon>
        <taxon>Gammaproteobacteria</taxon>
        <taxon>Alteromonadales</taxon>
        <taxon>Colwelliaceae</taxon>
        <taxon>Thalassotalea</taxon>
    </lineage>
</organism>
<dbReference type="SUPFAM" id="SSF53850">
    <property type="entry name" value="Periplasmic binding protein-like II"/>
    <property type="match status" value="1"/>
</dbReference>
<gene>
    <name evidence="2" type="ORF">RM573_15580</name>
</gene>
<evidence type="ECO:0000313" key="2">
    <source>
        <dbReference type="EMBL" id="MDT0605024.1"/>
    </source>
</evidence>
<keyword evidence="3" id="KW-1185">Reference proteome</keyword>
<dbReference type="RefSeq" id="WP_311584101.1">
    <property type="nucleotide sequence ID" value="NZ_JAVRIF010000010.1"/>
</dbReference>
<dbReference type="Proteomes" id="UP001266357">
    <property type="component" value="Unassembled WGS sequence"/>
</dbReference>
<accession>A0ABU3A4Z5</accession>
<protein>
    <submittedName>
        <fullName evidence="2">ABC transporter substrate-binding protein</fullName>
    </submittedName>
</protein>
<comment type="caution">
    <text evidence="2">The sequence shown here is derived from an EMBL/GenBank/DDBJ whole genome shotgun (WGS) entry which is preliminary data.</text>
</comment>
<reference evidence="2 3" key="1">
    <citation type="submission" date="2023-09" db="EMBL/GenBank/DDBJ databases">
        <authorList>
            <person name="Rey-Velasco X."/>
        </authorList>
    </citation>
    <scope>NUCLEOTIDE SEQUENCE [LARGE SCALE GENOMIC DNA]</scope>
    <source>
        <strain evidence="2 3">W431</strain>
    </source>
</reference>
<feature type="domain" description="Solute-binding protein family 3/N-terminal" evidence="1">
    <location>
        <begin position="30"/>
        <end position="249"/>
    </location>
</feature>
<dbReference type="Gene3D" id="3.40.190.10">
    <property type="entry name" value="Periplasmic binding protein-like II"/>
    <property type="match status" value="2"/>
</dbReference>
<evidence type="ECO:0000259" key="1">
    <source>
        <dbReference type="Pfam" id="PF00497"/>
    </source>
</evidence>
<dbReference type="PANTHER" id="PTHR38834:SF3">
    <property type="entry name" value="SOLUTE-BINDING PROTEIN FAMILY 3_N-TERMINAL DOMAIN-CONTAINING PROTEIN"/>
    <property type="match status" value="1"/>
</dbReference>
<dbReference type="PANTHER" id="PTHR38834">
    <property type="entry name" value="PERIPLASMIC SUBSTRATE BINDING PROTEIN FAMILY 3"/>
    <property type="match status" value="1"/>
</dbReference>